<reference evidence="3" key="1">
    <citation type="submission" date="2017-06" db="EMBL/GenBank/DDBJ databases">
        <authorList>
            <person name="Cremers G."/>
        </authorList>
    </citation>
    <scope>NUCLEOTIDE SEQUENCE [LARGE SCALE GENOMIC DNA]</scope>
</reference>
<dbReference type="Pfam" id="PF07992">
    <property type="entry name" value="Pyr_redox_2"/>
    <property type="match status" value="1"/>
</dbReference>
<organism evidence="2 3">
    <name type="scientific">Candidatus Methanoperedens nitratireducens</name>
    <dbReference type="NCBI Taxonomy" id="1392998"/>
    <lineage>
        <taxon>Archaea</taxon>
        <taxon>Methanobacteriati</taxon>
        <taxon>Methanobacteriota</taxon>
        <taxon>Stenosarchaea group</taxon>
        <taxon>Methanomicrobia</taxon>
        <taxon>Methanosarcinales</taxon>
        <taxon>ANME-2 cluster</taxon>
        <taxon>Candidatus Methanoperedentaceae</taxon>
        <taxon>Candidatus Methanoperedens</taxon>
    </lineage>
</organism>
<evidence type="ECO:0000259" key="1">
    <source>
        <dbReference type="Pfam" id="PF07992"/>
    </source>
</evidence>
<dbReference type="AlphaFoldDB" id="A0A284VT94"/>
<dbReference type="InterPro" id="IPR036188">
    <property type="entry name" value="FAD/NAD-bd_sf"/>
</dbReference>
<gene>
    <name evidence="2" type="ORF">MNV_750015</name>
</gene>
<dbReference type="PANTHER" id="PTHR42685:SF22">
    <property type="entry name" value="CONDITIONED MEDIUM FACTOR RECEPTOR 1"/>
    <property type="match status" value="1"/>
</dbReference>
<feature type="domain" description="FAD/NAD(P)-binding" evidence="1">
    <location>
        <begin position="4"/>
        <end position="224"/>
    </location>
</feature>
<evidence type="ECO:0000313" key="2">
    <source>
        <dbReference type="EMBL" id="SNQ62500.1"/>
    </source>
</evidence>
<proteinExistence type="predicted"/>
<evidence type="ECO:0000313" key="3">
    <source>
        <dbReference type="Proteomes" id="UP000218615"/>
    </source>
</evidence>
<name>A0A284VT94_9EURY</name>
<dbReference type="GO" id="GO:0016491">
    <property type="term" value="F:oxidoreductase activity"/>
    <property type="evidence" value="ECO:0007669"/>
    <property type="project" value="InterPro"/>
</dbReference>
<sequence length="398" mass="45226">MEKYDIVIIGGGFAGTSLAYKLSKLDSSLQVALIERNRLGGKPVSAFTFMDVIDDLGIKDSVKQCYNQIELICTLGAQESYTYDEDVFALIDYQKACEELVNKSVCSVIFEEVKSIKGGKVVLTDKVVGAKIIVDASGWGYKFRKELHLGVPKIENHLYFRKLIKCNISNPKSVQLVVGDIGSNGGWFYPISNNECEIGVAERTNKLSRSEKANIQNKQEKNMERFVNHSPYSEMLKESMTESETMVYYPYDPVKQVVKGNVMFLGDNAGMVHPMHGMGIHYINRIGTLCAKYCVQAAHGNITLLREYQNAWDRMLKNDMDAWVQGMTYWSLKKKQLNKIIEIRSNSYVNKMNVLSELRGHSGNNCERDTFQVPLGLYLNLVKHALMHKIKYKLKYRC</sequence>
<dbReference type="InterPro" id="IPR050407">
    <property type="entry name" value="Geranylgeranyl_reductase"/>
</dbReference>
<keyword evidence="3" id="KW-1185">Reference proteome</keyword>
<dbReference type="EMBL" id="FZMP01000224">
    <property type="protein sequence ID" value="SNQ62500.1"/>
    <property type="molecule type" value="Genomic_DNA"/>
</dbReference>
<dbReference type="OrthoDB" id="227302at2157"/>
<protein>
    <recommendedName>
        <fullName evidence="1">FAD/NAD(P)-binding domain-containing protein</fullName>
    </recommendedName>
</protein>
<dbReference type="SUPFAM" id="SSF51905">
    <property type="entry name" value="FAD/NAD(P)-binding domain"/>
    <property type="match status" value="1"/>
</dbReference>
<accession>A0A284VT94</accession>
<dbReference type="InterPro" id="IPR023753">
    <property type="entry name" value="FAD/NAD-binding_dom"/>
</dbReference>
<dbReference type="Proteomes" id="UP000218615">
    <property type="component" value="Unassembled WGS sequence"/>
</dbReference>
<dbReference type="PANTHER" id="PTHR42685">
    <property type="entry name" value="GERANYLGERANYL DIPHOSPHATE REDUCTASE"/>
    <property type="match status" value="1"/>
</dbReference>
<dbReference type="RefSeq" id="WP_179294044.1">
    <property type="nucleotide sequence ID" value="NZ_FZMP01000224.1"/>
</dbReference>
<dbReference type="Gene3D" id="3.50.50.60">
    <property type="entry name" value="FAD/NAD(P)-binding domain"/>
    <property type="match status" value="1"/>
</dbReference>